<sequence>MKSPMIIAAAAIMTVAISAPVGTIAYAQQTGTQMQQPQKNQMGGQMGGQGGMMGMQSRGGGMMGMMKKMRKQMMGKNFMVRKKAYSNADIKRMIDGRLATFGFSNLKAGDVADSAKKPDAKKGGPKTAVVDVLSTKGEFLFKVEVNRKTGMAAIVE</sequence>
<protein>
    <submittedName>
        <fullName evidence="1">Uncharacterized protein</fullName>
    </submittedName>
</protein>
<organism evidence="1">
    <name type="scientific">hydrothermal vent metagenome</name>
    <dbReference type="NCBI Taxonomy" id="652676"/>
    <lineage>
        <taxon>unclassified sequences</taxon>
        <taxon>metagenomes</taxon>
        <taxon>ecological metagenomes</taxon>
    </lineage>
</organism>
<gene>
    <name evidence="1" type="ORF">MNBD_ALPHA08-1246</name>
</gene>
<proteinExistence type="predicted"/>
<accession>A0A3B0RCE6</accession>
<dbReference type="EMBL" id="UOEC01000065">
    <property type="protein sequence ID" value="VAV89649.1"/>
    <property type="molecule type" value="Genomic_DNA"/>
</dbReference>
<reference evidence="1" key="1">
    <citation type="submission" date="2018-06" db="EMBL/GenBank/DDBJ databases">
        <authorList>
            <person name="Zhirakovskaya E."/>
        </authorList>
    </citation>
    <scope>NUCLEOTIDE SEQUENCE</scope>
</reference>
<dbReference type="AlphaFoldDB" id="A0A3B0RCE6"/>
<evidence type="ECO:0000313" key="1">
    <source>
        <dbReference type="EMBL" id="VAV89649.1"/>
    </source>
</evidence>
<name>A0A3B0RCE6_9ZZZZ</name>